<comment type="caution">
    <text evidence="1">The sequence shown here is derived from an EMBL/GenBank/DDBJ whole genome shotgun (WGS) entry which is preliminary data.</text>
</comment>
<evidence type="ECO:0000313" key="2">
    <source>
        <dbReference type="Proteomes" id="UP000626844"/>
    </source>
</evidence>
<dbReference type="Proteomes" id="UP000626844">
    <property type="component" value="Unassembled WGS sequence"/>
</dbReference>
<protein>
    <submittedName>
        <fullName evidence="1">Uncharacterized protein</fullName>
    </submittedName>
</protein>
<keyword evidence="2" id="KW-1185">Reference proteome</keyword>
<dbReference type="AlphaFoldDB" id="A0A926RW30"/>
<accession>A0A926RW30</accession>
<name>A0A926RW30_9BACI</name>
<gene>
    <name evidence="1" type="ORF">IC621_02705</name>
</gene>
<organism evidence="1 2">
    <name type="scientific">Metabacillus arenae</name>
    <dbReference type="NCBI Taxonomy" id="2771434"/>
    <lineage>
        <taxon>Bacteria</taxon>
        <taxon>Bacillati</taxon>
        <taxon>Bacillota</taxon>
        <taxon>Bacilli</taxon>
        <taxon>Bacillales</taxon>
        <taxon>Bacillaceae</taxon>
        <taxon>Metabacillus</taxon>
    </lineage>
</organism>
<proteinExistence type="predicted"/>
<evidence type="ECO:0000313" key="1">
    <source>
        <dbReference type="EMBL" id="MBD1379130.1"/>
    </source>
</evidence>
<dbReference type="RefSeq" id="WP_191155466.1">
    <property type="nucleotide sequence ID" value="NZ_JACXAI010000002.1"/>
</dbReference>
<dbReference type="EMBL" id="JACXAI010000002">
    <property type="protein sequence ID" value="MBD1379130.1"/>
    <property type="molecule type" value="Genomic_DNA"/>
</dbReference>
<sequence length="77" mass="9146">MTNLEKMNELVGTINSAKEQVINWAYMNRIPLCCLCDEQEFEEMENSVEAFMDTVFYMNSDDENEIWDKFLDANYID</sequence>
<reference evidence="1" key="1">
    <citation type="submission" date="2020-09" db="EMBL/GenBank/DDBJ databases">
        <title>A novel bacterium of genus Bacillus, isolated from South China Sea.</title>
        <authorList>
            <person name="Huang H."/>
            <person name="Mo K."/>
            <person name="Hu Y."/>
        </authorList>
    </citation>
    <scope>NUCLEOTIDE SEQUENCE</scope>
    <source>
        <strain evidence="1">IB182487</strain>
    </source>
</reference>